<protein>
    <submittedName>
        <fullName evidence="2">Uncharacterized protein</fullName>
    </submittedName>
</protein>
<dbReference type="Proteomes" id="UP000198561">
    <property type="component" value="Unassembled WGS sequence"/>
</dbReference>
<keyword evidence="1" id="KW-0732">Signal</keyword>
<dbReference type="STRING" id="680127.SAMN05421593_0721"/>
<gene>
    <name evidence="2" type="ORF">SAMN05421593_0721</name>
</gene>
<sequence length="214" mass="25253">MKNYKLILSFLFLFSLRIFSQHTTNDTMNVQQEEPFDYKKYYDCNFGEGNVLIVIRKGKEFTDLKDLRKSGKGFAIKMEAIYSMEFADGQRYESSVVKKITADSLSITNFFNENAAKLAGQPFKLISYPLSSLKYVRFIDDRMLSLYSKKNIQKNFDLLVKRMDRAKMCPAVIQFKEKNNEMKVCHFYLTSQGYDLLYEDNGRVYYMEGRVEWK</sequence>
<dbReference type="EMBL" id="FNWQ01000001">
    <property type="protein sequence ID" value="SEH28494.1"/>
    <property type="molecule type" value="Genomic_DNA"/>
</dbReference>
<dbReference type="AlphaFoldDB" id="A0A1H6H2U0"/>
<accession>A0A1H6H2U0</accession>
<evidence type="ECO:0000313" key="3">
    <source>
        <dbReference type="Proteomes" id="UP000198561"/>
    </source>
</evidence>
<feature type="signal peptide" evidence="1">
    <location>
        <begin position="1"/>
        <end position="20"/>
    </location>
</feature>
<proteinExistence type="predicted"/>
<reference evidence="2 3" key="1">
    <citation type="submission" date="2016-10" db="EMBL/GenBank/DDBJ databases">
        <authorList>
            <person name="de Groot N.N."/>
        </authorList>
    </citation>
    <scope>NUCLEOTIDE SEQUENCE [LARGE SCALE GENOMIC DNA]</scope>
    <source>
        <strain evidence="2 3">DSM 23031</strain>
    </source>
</reference>
<dbReference type="OrthoDB" id="1241280at2"/>
<name>A0A1H6H2U0_CHRCI</name>
<organism evidence="2 3">
    <name type="scientific">Chryseobacterium culicis</name>
    <dbReference type="NCBI Taxonomy" id="680127"/>
    <lineage>
        <taxon>Bacteria</taxon>
        <taxon>Pseudomonadati</taxon>
        <taxon>Bacteroidota</taxon>
        <taxon>Flavobacteriia</taxon>
        <taxon>Flavobacteriales</taxon>
        <taxon>Weeksellaceae</taxon>
        <taxon>Chryseobacterium group</taxon>
        <taxon>Chryseobacterium</taxon>
    </lineage>
</organism>
<feature type="chain" id="PRO_5011564822" evidence="1">
    <location>
        <begin position="21"/>
        <end position="214"/>
    </location>
</feature>
<evidence type="ECO:0000313" key="2">
    <source>
        <dbReference type="EMBL" id="SEH28494.1"/>
    </source>
</evidence>
<dbReference type="RefSeq" id="WP_139265684.1">
    <property type="nucleotide sequence ID" value="NZ_FNWQ01000001.1"/>
</dbReference>
<evidence type="ECO:0000256" key="1">
    <source>
        <dbReference type="SAM" id="SignalP"/>
    </source>
</evidence>